<keyword evidence="5" id="KW-0964">Secreted</keyword>
<dbReference type="Pfam" id="PF21158">
    <property type="entry name" value="flgK_1st_1"/>
    <property type="match status" value="1"/>
</dbReference>
<keyword evidence="11" id="KW-0969">Cilium</keyword>
<accession>A0A370DJS3</accession>
<evidence type="ECO:0000256" key="1">
    <source>
        <dbReference type="ARBA" id="ARBA00004365"/>
    </source>
</evidence>
<evidence type="ECO:0000256" key="3">
    <source>
        <dbReference type="ARBA" id="ARBA00009677"/>
    </source>
</evidence>
<evidence type="ECO:0000259" key="9">
    <source>
        <dbReference type="Pfam" id="PF21158"/>
    </source>
</evidence>
<dbReference type="Pfam" id="PF06429">
    <property type="entry name" value="Flg_bbr_C"/>
    <property type="match status" value="1"/>
</dbReference>
<dbReference type="InterPro" id="IPR002371">
    <property type="entry name" value="FlgK"/>
</dbReference>
<dbReference type="InterPro" id="IPR049119">
    <property type="entry name" value="FlgK_D2-like"/>
</dbReference>
<evidence type="ECO:0000259" key="8">
    <source>
        <dbReference type="Pfam" id="PF06429"/>
    </source>
</evidence>
<keyword evidence="6" id="KW-0975">Bacterial flagellum</keyword>
<keyword evidence="12" id="KW-1185">Reference proteome</keyword>
<dbReference type="AlphaFoldDB" id="A0A370DJS3"/>
<dbReference type="NCBIfam" id="TIGR02492">
    <property type="entry name" value="flgK_ends"/>
    <property type="match status" value="1"/>
</dbReference>
<evidence type="ECO:0000256" key="5">
    <source>
        <dbReference type="ARBA" id="ARBA00022525"/>
    </source>
</evidence>
<dbReference type="Pfam" id="PF22638">
    <property type="entry name" value="FlgK_D1"/>
    <property type="match status" value="1"/>
</dbReference>
<evidence type="ECO:0000259" key="7">
    <source>
        <dbReference type="Pfam" id="PF00460"/>
    </source>
</evidence>
<feature type="domain" description="Flagellar hook-associated protein FlgK helical" evidence="10">
    <location>
        <begin position="94"/>
        <end position="326"/>
    </location>
</feature>
<evidence type="ECO:0000256" key="2">
    <source>
        <dbReference type="ARBA" id="ARBA00004613"/>
    </source>
</evidence>
<sequence>MSGILSIGVSALLSNQQALNTVGHNIANVNTEGYSRQQVDLATRNTGYNTTGWNGSGVQLAGIDRQYDNFLSTSVRRSQSATEELDIYYNSALRLDNLVADSALGMGPAMQDFFDAVQGLADDPSAVPARQLVLAEAESLVDRFHYIDGEIEAVRSRLNDQLDFAVDEVNRLATSIAELNVQVANASNSGLLALPNDLLDQRDQMLDELSKLVDIQVLEQRNGSMNVFIGKGQALVMDTQAATLSTQNNNGDPDQRDLAFTTDYGTQVVTDHITGGQLGGLLGFREDILDPAQNRLGLVALGIADELNSQHALGLDLDGLAGADIFSLGSVDILPNANNAGGVVTATYTNVGDLTASDYTLQYTALNTYTLTRQSDNQTFNINTGGASPFTYAQDGFSLSIDSAGVAVGDSFQIRPTRDGADGFDLLIHDTDQLAAASRLSSQPLTDANGNPANSGDAVMSQPVVSNTNGLPYGAAMQFTFVADADGAGNPGFTVANGPVGAPNDYILYDPATESTGKSFPVTAKVGQFDAFGGISFSISGTPVVGDQFTVGNNTNGKSDNRNALTMAGLQGMDTLFGGTATFGEAYSQMVSDLGAKTHHAEMNLAAQEGLLERSKAALDEVSGVNLDEEAAKLVQFQQAYQASAQVISVASSLFDTLLSAVRR</sequence>
<dbReference type="SUPFAM" id="SSF64518">
    <property type="entry name" value="Phase 1 flagellin"/>
    <property type="match status" value="2"/>
</dbReference>
<dbReference type="InterPro" id="IPR053927">
    <property type="entry name" value="FlgK_helical"/>
</dbReference>
<name>A0A370DJS3_9GAMM</name>
<feature type="domain" description="Flagellar basal-body/hook protein C-terminal" evidence="8">
    <location>
        <begin position="621"/>
        <end position="660"/>
    </location>
</feature>
<dbReference type="PANTHER" id="PTHR30033:SF1">
    <property type="entry name" value="FLAGELLAR HOOK-ASSOCIATED PROTEIN 1"/>
    <property type="match status" value="1"/>
</dbReference>
<dbReference type="InterPro" id="IPR010930">
    <property type="entry name" value="Flg_bb/hook_C_dom"/>
</dbReference>
<comment type="similarity">
    <text evidence="3">Belongs to the flagella basal body rod proteins family.</text>
</comment>
<evidence type="ECO:0000259" key="10">
    <source>
        <dbReference type="Pfam" id="PF22638"/>
    </source>
</evidence>
<dbReference type="Proteomes" id="UP000254771">
    <property type="component" value="Unassembled WGS sequence"/>
</dbReference>
<keyword evidence="11" id="KW-0282">Flagellum</keyword>
<evidence type="ECO:0000313" key="11">
    <source>
        <dbReference type="EMBL" id="RDH85103.1"/>
    </source>
</evidence>
<dbReference type="Pfam" id="PF00460">
    <property type="entry name" value="Flg_bb_rod"/>
    <property type="match status" value="1"/>
</dbReference>
<keyword evidence="11" id="KW-0966">Cell projection</keyword>
<evidence type="ECO:0000256" key="6">
    <source>
        <dbReference type="ARBA" id="ARBA00023143"/>
    </source>
</evidence>
<proteinExistence type="inferred from homology"/>
<dbReference type="GO" id="GO:0044780">
    <property type="term" value="P:bacterial-type flagellum assembly"/>
    <property type="evidence" value="ECO:0007669"/>
    <property type="project" value="InterPro"/>
</dbReference>
<gene>
    <name evidence="11" type="ORF">DIZ78_11855</name>
</gene>
<dbReference type="EMBL" id="QFXE01000014">
    <property type="protein sequence ID" value="RDH85103.1"/>
    <property type="molecule type" value="Genomic_DNA"/>
</dbReference>
<evidence type="ECO:0000256" key="4">
    <source>
        <dbReference type="ARBA" id="ARBA00016244"/>
    </source>
</evidence>
<dbReference type="GO" id="GO:0009424">
    <property type="term" value="C:bacterial-type flagellum hook"/>
    <property type="evidence" value="ECO:0007669"/>
    <property type="project" value="InterPro"/>
</dbReference>
<dbReference type="GO" id="GO:0005198">
    <property type="term" value="F:structural molecule activity"/>
    <property type="evidence" value="ECO:0007669"/>
    <property type="project" value="InterPro"/>
</dbReference>
<evidence type="ECO:0000313" key="12">
    <source>
        <dbReference type="Proteomes" id="UP000254771"/>
    </source>
</evidence>
<feature type="domain" description="Flagellar basal body rod protein N-terminal" evidence="7">
    <location>
        <begin position="6"/>
        <end position="34"/>
    </location>
</feature>
<reference evidence="11 12" key="1">
    <citation type="journal article" date="2018" name="ISME J.">
        <title>Endosymbiont genomes yield clues of tubeworm success.</title>
        <authorList>
            <person name="Li Y."/>
            <person name="Liles M.R."/>
            <person name="Halanych K.M."/>
        </authorList>
    </citation>
    <scope>NUCLEOTIDE SEQUENCE [LARGE SCALE GENOMIC DNA]</scope>
    <source>
        <strain evidence="11">A1462</strain>
    </source>
</reference>
<comment type="caution">
    <text evidence="11">The sequence shown here is derived from an EMBL/GenBank/DDBJ whole genome shotgun (WGS) entry which is preliminary data.</text>
</comment>
<dbReference type="PANTHER" id="PTHR30033">
    <property type="entry name" value="FLAGELLAR HOOK-ASSOCIATED PROTEIN 1"/>
    <property type="match status" value="1"/>
</dbReference>
<organism evidence="11 12">
    <name type="scientific">endosymbiont of Escarpia spicata</name>
    <dbReference type="NCBI Taxonomy" id="2200908"/>
    <lineage>
        <taxon>Bacteria</taxon>
        <taxon>Pseudomonadati</taxon>
        <taxon>Pseudomonadota</taxon>
        <taxon>Gammaproteobacteria</taxon>
        <taxon>sulfur-oxidizing symbionts</taxon>
    </lineage>
</organism>
<comment type="subcellular location">
    <subcellularLocation>
        <location evidence="1">Bacterial flagellum</location>
    </subcellularLocation>
    <subcellularLocation>
        <location evidence="2">Secreted</location>
    </subcellularLocation>
</comment>
<feature type="domain" description="Flagellar hook-associated protein 1 D2-like" evidence="9">
    <location>
        <begin position="335"/>
        <end position="416"/>
    </location>
</feature>
<dbReference type="PRINTS" id="PR01005">
    <property type="entry name" value="FLGHOOKAP1"/>
</dbReference>
<dbReference type="GO" id="GO:0005576">
    <property type="term" value="C:extracellular region"/>
    <property type="evidence" value="ECO:0007669"/>
    <property type="project" value="UniProtKB-SubCell"/>
</dbReference>
<protein>
    <recommendedName>
        <fullName evidence="4">Flagellar hook-associated protein 1</fullName>
    </recommendedName>
</protein>
<dbReference type="InterPro" id="IPR001444">
    <property type="entry name" value="Flag_bb_rod_N"/>
</dbReference>